<evidence type="ECO:0000256" key="1">
    <source>
        <dbReference type="SAM" id="MobiDB-lite"/>
    </source>
</evidence>
<feature type="region of interest" description="Disordered" evidence="1">
    <location>
        <begin position="1"/>
        <end position="52"/>
    </location>
</feature>
<gene>
    <name evidence="2" type="primary">101891884</name>
</gene>
<name>A0A1I8M3D7_MUSDO</name>
<feature type="compositionally biased region" description="Polar residues" evidence="1">
    <location>
        <begin position="15"/>
        <end position="35"/>
    </location>
</feature>
<feature type="compositionally biased region" description="Low complexity" evidence="1">
    <location>
        <begin position="36"/>
        <end position="52"/>
    </location>
</feature>
<dbReference type="AlphaFoldDB" id="A0A1I8M3D7"/>
<protein>
    <submittedName>
        <fullName evidence="2">Uncharacterized protein</fullName>
    </submittedName>
</protein>
<reference evidence="2" key="1">
    <citation type="submission" date="2020-05" db="UniProtKB">
        <authorList>
            <consortium name="EnsemblMetazoa"/>
        </authorList>
    </citation>
    <scope>IDENTIFICATION</scope>
    <source>
        <strain evidence="2">Aabys</strain>
    </source>
</reference>
<dbReference type="VEuPathDB" id="VectorBase:MDOA000837"/>
<sequence>MGCCGSKDMDKKKSWSPSEGNNDSTTSTIVAQPSDTGTFRRTITTPTTETSEPPVLVTEIVETKTPRESI</sequence>
<accession>A0A1I8M3D7</accession>
<proteinExistence type="predicted"/>
<organism evidence="2">
    <name type="scientific">Musca domestica</name>
    <name type="common">House fly</name>
    <dbReference type="NCBI Taxonomy" id="7370"/>
    <lineage>
        <taxon>Eukaryota</taxon>
        <taxon>Metazoa</taxon>
        <taxon>Ecdysozoa</taxon>
        <taxon>Arthropoda</taxon>
        <taxon>Hexapoda</taxon>
        <taxon>Insecta</taxon>
        <taxon>Pterygota</taxon>
        <taxon>Neoptera</taxon>
        <taxon>Endopterygota</taxon>
        <taxon>Diptera</taxon>
        <taxon>Brachycera</taxon>
        <taxon>Muscomorpha</taxon>
        <taxon>Muscoidea</taxon>
        <taxon>Muscidae</taxon>
        <taxon>Musca</taxon>
    </lineage>
</organism>
<dbReference type="EnsemblMetazoa" id="MDOA000837-RA">
    <property type="protein sequence ID" value="MDOA000837-PA"/>
    <property type="gene ID" value="MDOA000837"/>
</dbReference>
<evidence type="ECO:0000313" key="2">
    <source>
        <dbReference type="EnsemblMetazoa" id="MDOA000837-PA"/>
    </source>
</evidence>
<dbReference type="eggNOG" id="ENOG502TCVC">
    <property type="taxonomic scope" value="Eukaryota"/>
</dbReference>